<accession>A0A8B8G7G8</accession>
<name>A0A8B8G7G8_9HEMI</name>
<reference evidence="2" key="1">
    <citation type="submission" date="2025-08" db="UniProtKB">
        <authorList>
            <consortium name="RefSeq"/>
        </authorList>
    </citation>
    <scope>IDENTIFICATION</scope>
    <source>
        <tissue evidence="2">Whole body</tissue>
    </source>
</reference>
<dbReference type="Proteomes" id="UP000694846">
    <property type="component" value="Unplaced"/>
</dbReference>
<protein>
    <submittedName>
        <fullName evidence="2">Uncharacterized protein LOC112689602</fullName>
    </submittedName>
</protein>
<dbReference type="RefSeq" id="XP_025419169.1">
    <property type="nucleotide sequence ID" value="XM_025563384.1"/>
</dbReference>
<proteinExistence type="predicted"/>
<evidence type="ECO:0000313" key="2">
    <source>
        <dbReference type="RefSeq" id="XP_025419169.1"/>
    </source>
</evidence>
<dbReference type="AlphaFoldDB" id="A0A8B8G7G8"/>
<dbReference type="OrthoDB" id="6623114at2759"/>
<sequence>MEEDKYKVPLFNGKNFSNWKFRMEVLLEEQELLFCITEETTTEKDKKKQLKCKSLIIQRIADSHLEYVKDKSMLLLTLPQSYDSIVIALETVSVDKQTLNVVKSKLLDIELQRSDNNKKVKETSGAAFSENKRVVGRFNATSVYLQRIEIDMVTGNSMLQSLITFVDELRNDFDAIEDEAKILSLSVNKEWSNGGKNKRKIIQKYSDGTTCHESLKGRDTFRVNAFLVIIDKLQTELKKRSSAYDNITNLFGSSTRLDVIDDNSLKKSVNNLFKAYSCDLEESLYDELKQFIGMVKVKEDNKLIKNSVNMLLMIVEDNLLGVFPHIYVAFRIFLSIPVTNCESERSFLH</sequence>
<keyword evidence="1" id="KW-1185">Reference proteome</keyword>
<evidence type="ECO:0000313" key="1">
    <source>
        <dbReference type="Proteomes" id="UP000694846"/>
    </source>
</evidence>
<organism evidence="1 2">
    <name type="scientific">Sipha flava</name>
    <name type="common">yellow sugarcane aphid</name>
    <dbReference type="NCBI Taxonomy" id="143950"/>
    <lineage>
        <taxon>Eukaryota</taxon>
        <taxon>Metazoa</taxon>
        <taxon>Ecdysozoa</taxon>
        <taxon>Arthropoda</taxon>
        <taxon>Hexapoda</taxon>
        <taxon>Insecta</taxon>
        <taxon>Pterygota</taxon>
        <taxon>Neoptera</taxon>
        <taxon>Paraneoptera</taxon>
        <taxon>Hemiptera</taxon>
        <taxon>Sternorrhyncha</taxon>
        <taxon>Aphidomorpha</taxon>
        <taxon>Aphidoidea</taxon>
        <taxon>Aphididae</taxon>
        <taxon>Sipha</taxon>
    </lineage>
</organism>
<dbReference type="GeneID" id="112689602"/>
<gene>
    <name evidence="2" type="primary">LOC112689602</name>
</gene>